<dbReference type="AlphaFoldDB" id="A0A072TNS2"/>
<feature type="compositionally biased region" description="Low complexity" evidence="1">
    <location>
        <begin position="120"/>
        <end position="133"/>
    </location>
</feature>
<sequence>MRIRKNGSFPIETFQAHVCHLNQSPWDVIHQFEDGLKNGDSFVALGESVASMMETEAEGVVDIDNRPAIENFDMMVLDDNQKKKVVNNNSGGNKGLKRNLNGGDIEAVPQRGRGRPKKASGSGSSLNNNNNSNEFFGPLWGKQRKGGKYEDEDNKGAITLATSGDDKVNVGVDVNVAPCYSEGLDYVENYEDDDYNGKRRVRNQ</sequence>
<evidence type="ECO:0000256" key="1">
    <source>
        <dbReference type="SAM" id="MobiDB-lite"/>
    </source>
</evidence>
<evidence type="ECO:0000313" key="2">
    <source>
        <dbReference type="EMBL" id="KEH18836.1"/>
    </source>
</evidence>
<evidence type="ECO:0000313" key="6">
    <source>
        <dbReference type="Proteomes" id="UP000265566"/>
    </source>
</evidence>
<keyword evidence="5" id="KW-1185">Reference proteome</keyword>
<reference evidence="2 5" key="1">
    <citation type="journal article" date="2011" name="Nature">
        <title>The Medicago genome provides insight into the evolution of rhizobial symbioses.</title>
        <authorList>
            <person name="Young N.D."/>
            <person name="Debelle F."/>
            <person name="Oldroyd G.E."/>
            <person name="Geurts R."/>
            <person name="Cannon S.B."/>
            <person name="Udvardi M.K."/>
            <person name="Benedito V.A."/>
            <person name="Mayer K.F."/>
            <person name="Gouzy J."/>
            <person name="Schoof H."/>
            <person name="Van de Peer Y."/>
            <person name="Proost S."/>
            <person name="Cook D.R."/>
            <person name="Meyers B.C."/>
            <person name="Spannagl M."/>
            <person name="Cheung F."/>
            <person name="De Mita S."/>
            <person name="Krishnakumar V."/>
            <person name="Gundlach H."/>
            <person name="Zhou S."/>
            <person name="Mudge J."/>
            <person name="Bharti A.K."/>
            <person name="Murray J.D."/>
            <person name="Naoumkina M.A."/>
            <person name="Rosen B."/>
            <person name="Silverstein K.A."/>
            <person name="Tang H."/>
            <person name="Rombauts S."/>
            <person name="Zhao P.X."/>
            <person name="Zhou P."/>
            <person name="Barbe V."/>
            <person name="Bardou P."/>
            <person name="Bechner M."/>
            <person name="Bellec A."/>
            <person name="Berger A."/>
            <person name="Berges H."/>
            <person name="Bidwell S."/>
            <person name="Bisseling T."/>
            <person name="Choisne N."/>
            <person name="Couloux A."/>
            <person name="Denny R."/>
            <person name="Deshpande S."/>
            <person name="Dai X."/>
            <person name="Doyle J.J."/>
            <person name="Dudez A.M."/>
            <person name="Farmer A.D."/>
            <person name="Fouteau S."/>
            <person name="Franken C."/>
            <person name="Gibelin C."/>
            <person name="Gish J."/>
            <person name="Goldstein S."/>
            <person name="Gonzalez A.J."/>
            <person name="Green P.J."/>
            <person name="Hallab A."/>
            <person name="Hartog M."/>
            <person name="Hua A."/>
            <person name="Humphray S.J."/>
            <person name="Jeong D.H."/>
            <person name="Jing Y."/>
            <person name="Jocker A."/>
            <person name="Kenton S.M."/>
            <person name="Kim D.J."/>
            <person name="Klee K."/>
            <person name="Lai H."/>
            <person name="Lang C."/>
            <person name="Lin S."/>
            <person name="Macmil S.L."/>
            <person name="Magdelenat G."/>
            <person name="Matthews L."/>
            <person name="McCorrison J."/>
            <person name="Monaghan E.L."/>
            <person name="Mun J.H."/>
            <person name="Najar F.Z."/>
            <person name="Nicholson C."/>
            <person name="Noirot C."/>
            <person name="O'Bleness M."/>
            <person name="Paule C.R."/>
            <person name="Poulain J."/>
            <person name="Prion F."/>
            <person name="Qin B."/>
            <person name="Qu C."/>
            <person name="Retzel E.F."/>
            <person name="Riddle C."/>
            <person name="Sallet E."/>
            <person name="Samain S."/>
            <person name="Samson N."/>
            <person name="Sanders I."/>
            <person name="Saurat O."/>
            <person name="Scarpelli C."/>
            <person name="Schiex T."/>
            <person name="Segurens B."/>
            <person name="Severin A.J."/>
            <person name="Sherrier D.J."/>
            <person name="Shi R."/>
            <person name="Sims S."/>
            <person name="Singer S.R."/>
            <person name="Sinharoy S."/>
            <person name="Sterck L."/>
            <person name="Viollet A."/>
            <person name="Wang B.B."/>
            <person name="Wang K."/>
            <person name="Wang M."/>
            <person name="Wang X."/>
            <person name="Warfsmann J."/>
            <person name="Weissenbach J."/>
            <person name="White D.D."/>
            <person name="White J.D."/>
            <person name="Wiley G.B."/>
            <person name="Wincker P."/>
            <person name="Xing Y."/>
            <person name="Yang L."/>
            <person name="Yao Z."/>
            <person name="Ying F."/>
            <person name="Zhai J."/>
            <person name="Zhou L."/>
            <person name="Zuber A."/>
            <person name="Denarie J."/>
            <person name="Dixon R.A."/>
            <person name="May G.D."/>
            <person name="Schwartz D.C."/>
            <person name="Rogers J."/>
            <person name="Quetier F."/>
            <person name="Town C.D."/>
            <person name="Roe B.A."/>
        </authorList>
    </citation>
    <scope>NUCLEOTIDE SEQUENCE [LARGE SCALE GENOMIC DNA]</scope>
    <source>
        <strain evidence="2">A17</strain>
        <strain evidence="4 5">cv. Jemalong A17</strain>
    </source>
</reference>
<evidence type="ECO:0000313" key="4">
    <source>
        <dbReference type="EnsemblPlants" id="KEH18836"/>
    </source>
</evidence>
<accession>A0A072TNS2</accession>
<reference evidence="3" key="5">
    <citation type="journal article" date="2018" name="Nat. Plants">
        <title>Whole-genome landscape of Medicago truncatula symbiotic genes.</title>
        <authorList>
            <person name="Pecrix Y."/>
            <person name="Gamas P."/>
            <person name="Carrere S."/>
        </authorList>
    </citation>
    <scope>NUCLEOTIDE SEQUENCE</scope>
    <source>
        <tissue evidence="3">Leaves</tissue>
    </source>
</reference>
<dbReference type="PANTHER" id="PTHR34680">
    <property type="entry name" value="EXPRESSED PROTEIN"/>
    <property type="match status" value="1"/>
</dbReference>
<dbReference type="PaxDb" id="3880-AES78736"/>
<evidence type="ECO:0000313" key="5">
    <source>
        <dbReference type="Proteomes" id="UP000002051"/>
    </source>
</evidence>
<reference evidence="2 5" key="2">
    <citation type="journal article" date="2014" name="BMC Genomics">
        <title>An improved genome release (version Mt4.0) for the model legume Medicago truncatula.</title>
        <authorList>
            <person name="Tang H."/>
            <person name="Krishnakumar V."/>
            <person name="Bidwell S."/>
            <person name="Rosen B."/>
            <person name="Chan A."/>
            <person name="Zhou S."/>
            <person name="Gentzbittel L."/>
            <person name="Childs K.L."/>
            <person name="Yandell M."/>
            <person name="Gundlach H."/>
            <person name="Mayer K.F."/>
            <person name="Schwartz D.C."/>
            <person name="Town C.D."/>
        </authorList>
    </citation>
    <scope>GENOME REANNOTATION</scope>
    <source>
        <strain evidence="2">A17</strain>
        <strain evidence="4 5">cv. Jemalong A17</strain>
    </source>
</reference>
<dbReference type="PANTHER" id="PTHR34680:SF3">
    <property type="entry name" value="EXPRESSED PROTEIN"/>
    <property type="match status" value="1"/>
</dbReference>
<dbReference type="EMBL" id="PSQE01000008">
    <property type="protein sequence ID" value="RHN39869.1"/>
    <property type="molecule type" value="Genomic_DNA"/>
</dbReference>
<protein>
    <submittedName>
        <fullName evidence="2 4">Uncharacterized protein</fullName>
    </submittedName>
</protein>
<dbReference type="EnsemblPlants" id="KEH18836">
    <property type="protein sequence ID" value="KEH18836"/>
    <property type="gene ID" value="MTR_8g028870"/>
</dbReference>
<reference evidence="4" key="3">
    <citation type="submission" date="2015-04" db="UniProtKB">
        <authorList>
            <consortium name="EnsemblPlants"/>
        </authorList>
    </citation>
    <scope>IDENTIFICATION</scope>
    <source>
        <strain evidence="4">cv. Jemalong A17</strain>
    </source>
</reference>
<dbReference type="EMBL" id="CM001224">
    <property type="protein sequence ID" value="KEH18836.1"/>
    <property type="molecule type" value="Genomic_DNA"/>
</dbReference>
<dbReference type="Gramene" id="rna45947">
    <property type="protein sequence ID" value="RHN39869.1"/>
    <property type="gene ID" value="gene45947"/>
</dbReference>
<organism evidence="2 5">
    <name type="scientific">Medicago truncatula</name>
    <name type="common">Barrel medic</name>
    <name type="synonym">Medicago tribuloides</name>
    <dbReference type="NCBI Taxonomy" id="3880"/>
    <lineage>
        <taxon>Eukaryota</taxon>
        <taxon>Viridiplantae</taxon>
        <taxon>Streptophyta</taxon>
        <taxon>Embryophyta</taxon>
        <taxon>Tracheophyta</taxon>
        <taxon>Spermatophyta</taxon>
        <taxon>Magnoliopsida</taxon>
        <taxon>eudicotyledons</taxon>
        <taxon>Gunneridae</taxon>
        <taxon>Pentapetalae</taxon>
        <taxon>rosids</taxon>
        <taxon>fabids</taxon>
        <taxon>Fabales</taxon>
        <taxon>Fabaceae</taxon>
        <taxon>Papilionoideae</taxon>
        <taxon>50 kb inversion clade</taxon>
        <taxon>NPAAA clade</taxon>
        <taxon>Hologalegina</taxon>
        <taxon>IRL clade</taxon>
        <taxon>Trifolieae</taxon>
        <taxon>Medicago</taxon>
    </lineage>
</organism>
<evidence type="ECO:0000313" key="3">
    <source>
        <dbReference type="EMBL" id="RHN39869.1"/>
    </source>
</evidence>
<gene>
    <name evidence="2" type="ordered locus">MTR_8g028870</name>
    <name evidence="3" type="ORF">MtrunA17_Chr8g0348601</name>
</gene>
<dbReference type="HOGENOM" id="CLU_1252521_0_0_1"/>
<dbReference type="Proteomes" id="UP000265566">
    <property type="component" value="Chromosome 8"/>
</dbReference>
<feature type="region of interest" description="Disordered" evidence="1">
    <location>
        <begin position="83"/>
        <end position="150"/>
    </location>
</feature>
<dbReference type="Proteomes" id="UP000002051">
    <property type="component" value="Chromosome 8"/>
</dbReference>
<proteinExistence type="predicted"/>
<reference evidence="6" key="4">
    <citation type="journal article" date="2018" name="Nat. Plants">
        <title>Whole-genome landscape of Medicago truncatula symbiotic genes.</title>
        <authorList>
            <person name="Pecrix Y."/>
            <person name="Staton S.E."/>
            <person name="Sallet E."/>
            <person name="Lelandais-Briere C."/>
            <person name="Moreau S."/>
            <person name="Carrere S."/>
            <person name="Blein T."/>
            <person name="Jardinaud M.F."/>
            <person name="Latrasse D."/>
            <person name="Zouine M."/>
            <person name="Zahm M."/>
            <person name="Kreplak J."/>
            <person name="Mayjonade B."/>
            <person name="Satge C."/>
            <person name="Perez M."/>
            <person name="Cauet S."/>
            <person name="Marande W."/>
            <person name="Chantry-Darmon C."/>
            <person name="Lopez-Roques C."/>
            <person name="Bouchez O."/>
            <person name="Berard A."/>
            <person name="Debelle F."/>
            <person name="Munos S."/>
            <person name="Bendahmane A."/>
            <person name="Berges H."/>
            <person name="Niebel A."/>
            <person name="Buitink J."/>
            <person name="Frugier F."/>
            <person name="Benhamed M."/>
            <person name="Crespi M."/>
            <person name="Gouzy J."/>
            <person name="Gamas P."/>
        </authorList>
    </citation>
    <scope>NUCLEOTIDE SEQUENCE [LARGE SCALE GENOMIC DNA]</scope>
    <source>
        <strain evidence="6">cv. Jemalong A17</strain>
    </source>
</reference>
<dbReference type="OrthoDB" id="1927437at2759"/>
<name>A0A072TNS2_MEDTR</name>